<dbReference type="SUPFAM" id="SSF56634">
    <property type="entry name" value="Heme-dependent catalase-like"/>
    <property type="match status" value="1"/>
</dbReference>
<comment type="caution">
    <text evidence="9">The sequence shown here is derived from an EMBL/GenBank/DDBJ whole genome shotgun (WGS) entry which is preliminary data.</text>
</comment>
<evidence type="ECO:0000256" key="6">
    <source>
        <dbReference type="ARBA" id="ARBA00023004"/>
    </source>
</evidence>
<keyword evidence="3" id="KW-0349">Heme</keyword>
<evidence type="ECO:0000256" key="4">
    <source>
        <dbReference type="ARBA" id="ARBA00022723"/>
    </source>
</evidence>
<keyword evidence="7" id="KW-0472">Membrane</keyword>
<dbReference type="PANTHER" id="PTHR11465">
    <property type="entry name" value="CATALASE"/>
    <property type="match status" value="1"/>
</dbReference>
<dbReference type="GO" id="GO:0020037">
    <property type="term" value="F:heme binding"/>
    <property type="evidence" value="ECO:0007669"/>
    <property type="project" value="InterPro"/>
</dbReference>
<evidence type="ECO:0000256" key="3">
    <source>
        <dbReference type="ARBA" id="ARBA00022617"/>
    </source>
</evidence>
<dbReference type="GO" id="GO:0042744">
    <property type="term" value="P:hydrogen peroxide catabolic process"/>
    <property type="evidence" value="ECO:0007669"/>
    <property type="project" value="TreeGrafter"/>
</dbReference>
<dbReference type="GO" id="GO:0004096">
    <property type="term" value="F:catalase activity"/>
    <property type="evidence" value="ECO:0007669"/>
    <property type="project" value="InterPro"/>
</dbReference>
<dbReference type="AlphaFoldDB" id="A0A0F9PRZ2"/>
<dbReference type="InterPro" id="IPR018028">
    <property type="entry name" value="Catalase"/>
</dbReference>
<dbReference type="GO" id="GO:0042542">
    <property type="term" value="P:response to hydrogen peroxide"/>
    <property type="evidence" value="ECO:0007669"/>
    <property type="project" value="TreeGrafter"/>
</dbReference>
<evidence type="ECO:0000256" key="7">
    <source>
        <dbReference type="SAM" id="Phobius"/>
    </source>
</evidence>
<dbReference type="PANTHER" id="PTHR11465:SF9">
    <property type="entry name" value="CATALASE"/>
    <property type="match status" value="1"/>
</dbReference>
<gene>
    <name evidence="9" type="ORF">LCGC14_1183460</name>
</gene>
<dbReference type="GO" id="GO:0005737">
    <property type="term" value="C:cytoplasm"/>
    <property type="evidence" value="ECO:0007669"/>
    <property type="project" value="TreeGrafter"/>
</dbReference>
<accession>A0A0F9PRZ2</accession>
<evidence type="ECO:0000256" key="2">
    <source>
        <dbReference type="ARBA" id="ARBA00022559"/>
    </source>
</evidence>
<feature type="non-terminal residue" evidence="9">
    <location>
        <position position="256"/>
    </location>
</feature>
<comment type="similarity">
    <text evidence="1">Belongs to the catalase family.</text>
</comment>
<dbReference type="GO" id="GO:0046872">
    <property type="term" value="F:metal ion binding"/>
    <property type="evidence" value="ECO:0007669"/>
    <property type="project" value="UniProtKB-KW"/>
</dbReference>
<keyword evidence="7" id="KW-0812">Transmembrane</keyword>
<dbReference type="Gene3D" id="2.40.180.10">
    <property type="entry name" value="Catalase core domain"/>
    <property type="match status" value="1"/>
</dbReference>
<keyword evidence="4" id="KW-0479">Metal-binding</keyword>
<evidence type="ECO:0000256" key="5">
    <source>
        <dbReference type="ARBA" id="ARBA00023002"/>
    </source>
</evidence>
<keyword evidence="7" id="KW-1133">Transmembrane helix</keyword>
<name>A0A0F9PRZ2_9ZZZZ</name>
<protein>
    <recommendedName>
        <fullName evidence="8">Catalase core domain-containing protein</fullName>
    </recommendedName>
</protein>
<evidence type="ECO:0000259" key="8">
    <source>
        <dbReference type="Pfam" id="PF00199"/>
    </source>
</evidence>
<reference evidence="9" key="1">
    <citation type="journal article" date="2015" name="Nature">
        <title>Complex archaea that bridge the gap between prokaryotes and eukaryotes.</title>
        <authorList>
            <person name="Spang A."/>
            <person name="Saw J.H."/>
            <person name="Jorgensen S.L."/>
            <person name="Zaremba-Niedzwiedzka K."/>
            <person name="Martijn J."/>
            <person name="Lind A.E."/>
            <person name="van Eijk R."/>
            <person name="Schleper C."/>
            <person name="Guy L."/>
            <person name="Ettema T.J."/>
        </authorList>
    </citation>
    <scope>NUCLEOTIDE SEQUENCE</scope>
</reference>
<sequence length="256" mass="28146">MSINNNESTAEHKRHLVMRFGLLVVIMATLATIILYFAGVFPQKSVTAQQFVDLQEGDNPHLGFRRAHAKGVCIVGQFDSNGSLANYSTADVFDTGSTPFLGRFSIAGNNPTAPDLKAPVRSLAFALNPGEQNEWRIAMNTPPAMAVATPDAFYEQLQALSPDPVTKQRDPEKIKAFFADHPESKAFNDWKATYSPTNSLATERYHSINAFYLVDESGKKQAVRWTLVPLTTETALPSLNTDSADALQIQLSELIK</sequence>
<dbReference type="InterPro" id="IPR020835">
    <property type="entry name" value="Catalase_sf"/>
</dbReference>
<proteinExistence type="inferred from homology"/>
<feature type="domain" description="Catalase core" evidence="8">
    <location>
        <begin position="65"/>
        <end position="247"/>
    </location>
</feature>
<keyword evidence="5" id="KW-0560">Oxidoreductase</keyword>
<dbReference type="Pfam" id="PF00199">
    <property type="entry name" value="Catalase"/>
    <property type="match status" value="1"/>
</dbReference>
<keyword evidence="6" id="KW-0408">Iron</keyword>
<dbReference type="EMBL" id="LAZR01005948">
    <property type="protein sequence ID" value="KKM95912.1"/>
    <property type="molecule type" value="Genomic_DNA"/>
</dbReference>
<feature type="transmembrane region" description="Helical" evidence="7">
    <location>
        <begin position="20"/>
        <end position="41"/>
    </location>
</feature>
<evidence type="ECO:0000313" key="9">
    <source>
        <dbReference type="EMBL" id="KKM95912.1"/>
    </source>
</evidence>
<dbReference type="InterPro" id="IPR011614">
    <property type="entry name" value="Catalase_core"/>
</dbReference>
<evidence type="ECO:0000256" key="1">
    <source>
        <dbReference type="ARBA" id="ARBA00005329"/>
    </source>
</evidence>
<keyword evidence="2" id="KW-0575">Peroxidase</keyword>
<organism evidence="9">
    <name type="scientific">marine sediment metagenome</name>
    <dbReference type="NCBI Taxonomy" id="412755"/>
    <lineage>
        <taxon>unclassified sequences</taxon>
        <taxon>metagenomes</taxon>
        <taxon>ecological metagenomes</taxon>
    </lineage>
</organism>